<feature type="transmembrane region" description="Helical" evidence="8">
    <location>
        <begin position="153"/>
        <end position="176"/>
    </location>
</feature>
<feature type="transmembrane region" description="Helical" evidence="8">
    <location>
        <begin position="183"/>
        <end position="207"/>
    </location>
</feature>
<feature type="transmembrane region" description="Helical" evidence="8">
    <location>
        <begin position="76"/>
        <end position="98"/>
    </location>
</feature>
<dbReference type="GO" id="GO:0022857">
    <property type="term" value="F:transmembrane transporter activity"/>
    <property type="evidence" value="ECO:0007669"/>
    <property type="project" value="InterPro"/>
</dbReference>
<evidence type="ECO:0000313" key="9">
    <source>
        <dbReference type="EMBL" id="MBB5143600.1"/>
    </source>
</evidence>
<reference evidence="9 10" key="1">
    <citation type="submission" date="2020-08" db="EMBL/GenBank/DDBJ databases">
        <title>Genomic Encyclopedia of Type Strains, Phase IV (KMG-IV): sequencing the most valuable type-strain genomes for metagenomic binning, comparative biology and taxonomic classification.</title>
        <authorList>
            <person name="Goeker M."/>
        </authorList>
    </citation>
    <scope>NUCLEOTIDE SEQUENCE [LARGE SCALE GENOMIC DNA]</scope>
    <source>
        <strain evidence="9 10">DSM 11275</strain>
    </source>
</reference>
<evidence type="ECO:0000256" key="1">
    <source>
        <dbReference type="ARBA" id="ARBA00004141"/>
    </source>
</evidence>
<feature type="transmembrane region" description="Helical" evidence="8">
    <location>
        <begin position="261"/>
        <end position="286"/>
    </location>
</feature>
<evidence type="ECO:0000256" key="6">
    <source>
        <dbReference type="ARBA" id="ARBA00023136"/>
    </source>
</evidence>
<dbReference type="InterPro" id="IPR038377">
    <property type="entry name" value="Na/Glc_symporter_sf"/>
</dbReference>
<feature type="transmembrane region" description="Helical" evidence="8">
    <location>
        <begin position="355"/>
        <end position="373"/>
    </location>
</feature>
<evidence type="ECO:0000313" key="10">
    <source>
        <dbReference type="Proteomes" id="UP000539075"/>
    </source>
</evidence>
<keyword evidence="5 8" id="KW-1133">Transmembrane helix</keyword>
<comment type="similarity">
    <text evidence="2 7">Belongs to the sodium:solute symporter (SSF) (TC 2.A.21) family.</text>
</comment>
<dbReference type="InterPro" id="IPR001734">
    <property type="entry name" value="Na/solute_symporter"/>
</dbReference>
<evidence type="ECO:0000256" key="4">
    <source>
        <dbReference type="ARBA" id="ARBA00022692"/>
    </source>
</evidence>
<dbReference type="PANTHER" id="PTHR48086:SF7">
    <property type="entry name" value="SODIUM-SOLUTE SYMPORTER-RELATED"/>
    <property type="match status" value="1"/>
</dbReference>
<evidence type="ECO:0000256" key="2">
    <source>
        <dbReference type="ARBA" id="ARBA00006434"/>
    </source>
</evidence>
<feature type="transmembrane region" description="Helical" evidence="8">
    <location>
        <begin position="227"/>
        <end position="249"/>
    </location>
</feature>
<feature type="transmembrane region" description="Helical" evidence="8">
    <location>
        <begin position="6"/>
        <end position="26"/>
    </location>
</feature>
<evidence type="ECO:0000256" key="7">
    <source>
        <dbReference type="RuleBase" id="RU362091"/>
    </source>
</evidence>
<evidence type="ECO:0000256" key="3">
    <source>
        <dbReference type="ARBA" id="ARBA00022448"/>
    </source>
</evidence>
<keyword evidence="10" id="KW-1185">Reference proteome</keyword>
<dbReference type="PROSITE" id="PS50283">
    <property type="entry name" value="NA_SOLUT_SYMP_3"/>
    <property type="match status" value="1"/>
</dbReference>
<feature type="transmembrane region" description="Helical" evidence="8">
    <location>
        <begin position="46"/>
        <end position="64"/>
    </location>
</feature>
<evidence type="ECO:0000256" key="8">
    <source>
        <dbReference type="SAM" id="Phobius"/>
    </source>
</evidence>
<name>A0A7W8FGB1_9BACT</name>
<keyword evidence="3" id="KW-0813">Transport</keyword>
<organism evidence="9 10">
    <name type="scientific">Desulfovibrio intestinalis</name>
    <dbReference type="NCBI Taxonomy" id="58621"/>
    <lineage>
        <taxon>Bacteria</taxon>
        <taxon>Pseudomonadati</taxon>
        <taxon>Thermodesulfobacteriota</taxon>
        <taxon>Desulfovibrionia</taxon>
        <taxon>Desulfovibrionales</taxon>
        <taxon>Desulfovibrionaceae</taxon>
        <taxon>Desulfovibrio</taxon>
    </lineage>
</organism>
<dbReference type="GO" id="GO:0005886">
    <property type="term" value="C:plasma membrane"/>
    <property type="evidence" value="ECO:0007669"/>
    <property type="project" value="TreeGrafter"/>
</dbReference>
<comment type="caution">
    <text evidence="9">The sequence shown here is derived from an EMBL/GenBank/DDBJ whole genome shotgun (WGS) entry which is preliminary data.</text>
</comment>
<dbReference type="CDD" id="cd10322">
    <property type="entry name" value="SLC5sbd"/>
    <property type="match status" value="1"/>
</dbReference>
<proteinExistence type="inferred from homology"/>
<evidence type="ECO:0000256" key="5">
    <source>
        <dbReference type="ARBA" id="ARBA00022989"/>
    </source>
</evidence>
<feature type="transmembrane region" description="Helical" evidence="8">
    <location>
        <begin position="440"/>
        <end position="460"/>
    </location>
</feature>
<dbReference type="PANTHER" id="PTHR48086">
    <property type="entry name" value="SODIUM/PROLINE SYMPORTER-RELATED"/>
    <property type="match status" value="1"/>
</dbReference>
<dbReference type="Pfam" id="PF00474">
    <property type="entry name" value="SSF"/>
    <property type="match status" value="1"/>
</dbReference>
<dbReference type="EMBL" id="JACHGO010000004">
    <property type="protein sequence ID" value="MBB5143600.1"/>
    <property type="molecule type" value="Genomic_DNA"/>
</dbReference>
<dbReference type="AlphaFoldDB" id="A0A7W8FGB1"/>
<feature type="transmembrane region" description="Helical" evidence="8">
    <location>
        <begin position="481"/>
        <end position="498"/>
    </location>
</feature>
<gene>
    <name evidence="9" type="ORF">HNQ38_001697</name>
</gene>
<dbReference type="RefSeq" id="WP_183719233.1">
    <property type="nucleotide sequence ID" value="NZ_JACHGO010000004.1"/>
</dbReference>
<feature type="transmembrane region" description="Helical" evidence="8">
    <location>
        <begin position="119"/>
        <end position="147"/>
    </location>
</feature>
<keyword evidence="6 8" id="KW-0472">Membrane</keyword>
<feature type="transmembrane region" description="Helical" evidence="8">
    <location>
        <begin position="504"/>
        <end position="521"/>
    </location>
</feature>
<comment type="subcellular location">
    <subcellularLocation>
        <location evidence="1">Membrane</location>
        <topology evidence="1">Multi-pass membrane protein</topology>
    </subcellularLocation>
</comment>
<feature type="transmembrane region" description="Helical" evidence="8">
    <location>
        <begin position="379"/>
        <end position="403"/>
    </location>
</feature>
<feature type="transmembrane region" description="Helical" evidence="8">
    <location>
        <begin position="306"/>
        <end position="325"/>
    </location>
</feature>
<dbReference type="Proteomes" id="UP000539075">
    <property type="component" value="Unassembled WGS sequence"/>
</dbReference>
<accession>A0A7W8FGB1</accession>
<keyword evidence="4 8" id="KW-0812">Transmembrane</keyword>
<sequence>MSSSAIWMFGLALAYTLLLIVMSQIAKKKAQAGEDFFVGGRKFSRWTVAFCITGLFSGSTYIAILELSYLTGISALWYGVAELTHVLIIALVLIGPFRKRMMVTISGLIGDKYGRAAKGIAGGITAITFPMWSVATALAFASCINAITGMDMLLSVVLTAALMYVFLSAGGMWSVAMTQTANFFVFMIMFAVAIYAIAVNPGFGAVAELLTQDAKYGNLTSVGLQTILAWFGTFLINVLLAQAAFQMALSCKTADEGRKGLLIASGFNVIFIAMGVLVGAAAAIAMPGNARGLVAVPKYLMETLPGPMVGLFTLGIWACALGWGAPCQFSGATSLGRDVGSAIWPDADDAKLVKLTRLSLLALTCLMILFGYLRSEQAAWWNIFAWTARNGATFAPMVAALFWSVATPRGALTALIAGCGAGLVWNWLGGWAVSSFYLKIHPVWVAMAANIIGMTAVSLAEKGWDFISPSGSIKILRNISVLLAIALCVALMAAGTWFYQTGLWGMTAFLTVLCAWVALIFSTERKKTTTI</sequence>
<feature type="transmembrane region" description="Helical" evidence="8">
    <location>
        <begin position="410"/>
        <end position="428"/>
    </location>
</feature>
<protein>
    <submittedName>
        <fullName evidence="9">SSS family solute:Na+ symporter</fullName>
    </submittedName>
</protein>
<dbReference type="InterPro" id="IPR050277">
    <property type="entry name" value="Sodium:Solute_Symporter"/>
</dbReference>
<dbReference type="Gene3D" id="1.20.1730.10">
    <property type="entry name" value="Sodium/glucose cotransporter"/>
    <property type="match status" value="1"/>
</dbReference>